<accession>A0A166D8U0</accession>
<dbReference type="EMBL" id="KV417617">
    <property type="protein sequence ID" value="KZP14445.1"/>
    <property type="molecule type" value="Genomic_DNA"/>
</dbReference>
<dbReference type="Proteomes" id="UP000076532">
    <property type="component" value="Unassembled WGS sequence"/>
</dbReference>
<protein>
    <submittedName>
        <fullName evidence="1">Uncharacterized protein</fullName>
    </submittedName>
</protein>
<keyword evidence="2" id="KW-1185">Reference proteome</keyword>
<sequence length="118" mass="13190">MEPIDSSTWEPCPSEVVTFKCTEELTGCIFLIPTGGRLYVLNFVDKKNHRVFDTGLHVYTTGFFAGRDRLFTLGSDPFAPFILNPAGTIEITPQELPDEVLKLFVFACSRGVYKPVVL</sequence>
<reference evidence="1 2" key="1">
    <citation type="journal article" date="2016" name="Mol. Biol. Evol.">
        <title>Comparative Genomics of Early-Diverging Mushroom-Forming Fungi Provides Insights into the Origins of Lignocellulose Decay Capabilities.</title>
        <authorList>
            <person name="Nagy L.G."/>
            <person name="Riley R."/>
            <person name="Tritt A."/>
            <person name="Adam C."/>
            <person name="Daum C."/>
            <person name="Floudas D."/>
            <person name="Sun H."/>
            <person name="Yadav J.S."/>
            <person name="Pangilinan J."/>
            <person name="Larsson K.H."/>
            <person name="Matsuura K."/>
            <person name="Barry K."/>
            <person name="Labutti K."/>
            <person name="Kuo R."/>
            <person name="Ohm R.A."/>
            <person name="Bhattacharya S.S."/>
            <person name="Shirouzu T."/>
            <person name="Yoshinaga Y."/>
            <person name="Martin F.M."/>
            <person name="Grigoriev I.V."/>
            <person name="Hibbett D.S."/>
        </authorList>
    </citation>
    <scope>NUCLEOTIDE SEQUENCE [LARGE SCALE GENOMIC DNA]</scope>
    <source>
        <strain evidence="1 2">CBS 109695</strain>
    </source>
</reference>
<evidence type="ECO:0000313" key="2">
    <source>
        <dbReference type="Proteomes" id="UP000076532"/>
    </source>
</evidence>
<proteinExistence type="predicted"/>
<name>A0A166D8U0_9AGAM</name>
<organism evidence="1 2">
    <name type="scientific">Athelia psychrophila</name>
    <dbReference type="NCBI Taxonomy" id="1759441"/>
    <lineage>
        <taxon>Eukaryota</taxon>
        <taxon>Fungi</taxon>
        <taxon>Dikarya</taxon>
        <taxon>Basidiomycota</taxon>
        <taxon>Agaricomycotina</taxon>
        <taxon>Agaricomycetes</taxon>
        <taxon>Agaricomycetidae</taxon>
        <taxon>Atheliales</taxon>
        <taxon>Atheliaceae</taxon>
        <taxon>Athelia</taxon>
    </lineage>
</organism>
<dbReference type="AlphaFoldDB" id="A0A166D8U0"/>
<evidence type="ECO:0000313" key="1">
    <source>
        <dbReference type="EMBL" id="KZP14445.1"/>
    </source>
</evidence>
<gene>
    <name evidence="1" type="ORF">FIBSPDRAFT_868263</name>
</gene>